<organism evidence="1 2">
    <name type="scientific">Thalictrum thalictroides</name>
    <name type="common">Rue-anemone</name>
    <name type="synonym">Anemone thalictroides</name>
    <dbReference type="NCBI Taxonomy" id="46969"/>
    <lineage>
        <taxon>Eukaryota</taxon>
        <taxon>Viridiplantae</taxon>
        <taxon>Streptophyta</taxon>
        <taxon>Embryophyta</taxon>
        <taxon>Tracheophyta</taxon>
        <taxon>Spermatophyta</taxon>
        <taxon>Magnoliopsida</taxon>
        <taxon>Ranunculales</taxon>
        <taxon>Ranunculaceae</taxon>
        <taxon>Thalictroideae</taxon>
        <taxon>Thalictrum</taxon>
    </lineage>
</organism>
<name>A0A7J6UXM4_THATH</name>
<dbReference type="OrthoDB" id="775914at2759"/>
<reference evidence="1 2" key="1">
    <citation type="submission" date="2020-06" db="EMBL/GenBank/DDBJ databases">
        <title>Transcriptomic and genomic resources for Thalictrum thalictroides and T. hernandezii: Facilitating candidate gene discovery in an emerging model plant lineage.</title>
        <authorList>
            <person name="Arias T."/>
            <person name="Riano-Pachon D.M."/>
            <person name="Di Stilio V.S."/>
        </authorList>
    </citation>
    <scope>NUCLEOTIDE SEQUENCE [LARGE SCALE GENOMIC DNA]</scope>
    <source>
        <strain evidence="2">cv. WT478/WT964</strain>
        <tissue evidence="1">Leaves</tissue>
    </source>
</reference>
<keyword evidence="2" id="KW-1185">Reference proteome</keyword>
<comment type="caution">
    <text evidence="1">The sequence shown here is derived from an EMBL/GenBank/DDBJ whole genome shotgun (WGS) entry which is preliminary data.</text>
</comment>
<proteinExistence type="predicted"/>
<dbReference type="EMBL" id="JABWDY010041537">
    <property type="protein sequence ID" value="KAF5177329.1"/>
    <property type="molecule type" value="Genomic_DNA"/>
</dbReference>
<accession>A0A7J6UXM4</accession>
<evidence type="ECO:0000313" key="2">
    <source>
        <dbReference type="Proteomes" id="UP000554482"/>
    </source>
</evidence>
<evidence type="ECO:0000313" key="1">
    <source>
        <dbReference type="EMBL" id="KAF5177329.1"/>
    </source>
</evidence>
<gene>
    <name evidence="1" type="ORF">FRX31_033086</name>
</gene>
<dbReference type="AlphaFoldDB" id="A0A7J6UXM4"/>
<protein>
    <submittedName>
        <fullName evidence="1">Uncharacterized protein</fullName>
    </submittedName>
</protein>
<dbReference type="Proteomes" id="UP000554482">
    <property type="component" value="Unassembled WGS sequence"/>
</dbReference>
<sequence length="65" mass="6889">MVNGPLTDEGQHSSLSASLCLYASDVKAALQGSSDIHSSDATNGVKYVETLEGHEDKDICPIRLL</sequence>